<evidence type="ECO:0000313" key="2">
    <source>
        <dbReference type="EMBL" id="MBJ8338659.1"/>
    </source>
</evidence>
<dbReference type="Proteomes" id="UP000655868">
    <property type="component" value="Unassembled WGS sequence"/>
</dbReference>
<evidence type="ECO:0000259" key="1">
    <source>
        <dbReference type="Pfam" id="PF03992"/>
    </source>
</evidence>
<gene>
    <name evidence="2" type="ORF">JGU71_07160</name>
</gene>
<sequence length="91" mass="10121">MLIVHEVENYDAWKSVFDAAATIRRDAGELSYQVLADSSNATNIVHFSKWTSLAAARAFFESPELVRIRTEAGVQAPNFLYLDELEAGTLT</sequence>
<keyword evidence="2" id="KW-0503">Monooxygenase</keyword>
<dbReference type="SUPFAM" id="SSF54909">
    <property type="entry name" value="Dimeric alpha+beta barrel"/>
    <property type="match status" value="1"/>
</dbReference>
<keyword evidence="3" id="KW-1185">Reference proteome</keyword>
<dbReference type="AlphaFoldDB" id="A0A934NNY0"/>
<dbReference type="Pfam" id="PF03992">
    <property type="entry name" value="ABM"/>
    <property type="match status" value="1"/>
</dbReference>
<dbReference type="InterPro" id="IPR011008">
    <property type="entry name" value="Dimeric_a/b-barrel"/>
</dbReference>
<accession>A0A934NNY0</accession>
<comment type="caution">
    <text evidence="2">The sequence shown here is derived from an EMBL/GenBank/DDBJ whole genome shotgun (WGS) entry which is preliminary data.</text>
</comment>
<dbReference type="GO" id="GO:0004497">
    <property type="term" value="F:monooxygenase activity"/>
    <property type="evidence" value="ECO:0007669"/>
    <property type="project" value="UniProtKB-KW"/>
</dbReference>
<name>A0A934NNY0_9NOCA</name>
<keyword evidence="2" id="KW-0560">Oxidoreductase</keyword>
<reference evidence="2" key="1">
    <citation type="submission" date="2020-12" db="EMBL/GenBank/DDBJ databases">
        <title>Antrihabitans popcorni sp. nov. and Antrihabitans auranticaus sp. nov., isolated from a larva cave.</title>
        <authorList>
            <person name="Lee S.D."/>
            <person name="Kim I.S."/>
        </authorList>
    </citation>
    <scope>NUCLEOTIDE SEQUENCE</scope>
    <source>
        <strain evidence="2">YC3-6</strain>
    </source>
</reference>
<dbReference type="InterPro" id="IPR007138">
    <property type="entry name" value="ABM_dom"/>
</dbReference>
<feature type="domain" description="ABM" evidence="1">
    <location>
        <begin position="12"/>
        <end position="67"/>
    </location>
</feature>
<dbReference type="Gene3D" id="3.30.70.100">
    <property type="match status" value="1"/>
</dbReference>
<proteinExistence type="predicted"/>
<evidence type="ECO:0000313" key="3">
    <source>
        <dbReference type="Proteomes" id="UP000655868"/>
    </source>
</evidence>
<organism evidence="2 3">
    <name type="scientific">Antrihabitans stalagmiti</name>
    <dbReference type="NCBI Taxonomy" id="2799499"/>
    <lineage>
        <taxon>Bacteria</taxon>
        <taxon>Bacillati</taxon>
        <taxon>Actinomycetota</taxon>
        <taxon>Actinomycetes</taxon>
        <taxon>Mycobacteriales</taxon>
        <taxon>Nocardiaceae</taxon>
        <taxon>Antrihabitans</taxon>
    </lineage>
</organism>
<protein>
    <submittedName>
        <fullName evidence="2">Antibiotic biosynthesis monooxygenase</fullName>
    </submittedName>
</protein>
<dbReference type="EMBL" id="JAEMNV010000002">
    <property type="protein sequence ID" value="MBJ8338659.1"/>
    <property type="molecule type" value="Genomic_DNA"/>
</dbReference>
<dbReference type="RefSeq" id="WP_199703324.1">
    <property type="nucleotide sequence ID" value="NZ_JAEMNV010000002.1"/>
</dbReference>